<comment type="caution">
    <text evidence="5">The sequence shown here is derived from an EMBL/GenBank/DDBJ whole genome shotgun (WGS) entry which is preliminary data.</text>
</comment>
<keyword evidence="2" id="KW-0378">Hydrolase</keyword>
<organism evidence="5 6">
    <name type="scientific">Aristolochia fimbriata</name>
    <name type="common">White veined hardy Dutchman's pipe vine</name>
    <dbReference type="NCBI Taxonomy" id="158543"/>
    <lineage>
        <taxon>Eukaryota</taxon>
        <taxon>Viridiplantae</taxon>
        <taxon>Streptophyta</taxon>
        <taxon>Embryophyta</taxon>
        <taxon>Tracheophyta</taxon>
        <taxon>Spermatophyta</taxon>
        <taxon>Magnoliopsida</taxon>
        <taxon>Magnoliidae</taxon>
        <taxon>Piperales</taxon>
        <taxon>Aristolochiaceae</taxon>
        <taxon>Aristolochia</taxon>
    </lineage>
</organism>
<protein>
    <recommendedName>
        <fullName evidence="4">Reverse transcriptase Ty1/copia-type domain-containing protein</fullName>
    </recommendedName>
</protein>
<evidence type="ECO:0000313" key="6">
    <source>
        <dbReference type="Proteomes" id="UP000825729"/>
    </source>
</evidence>
<feature type="compositionally biased region" description="Low complexity" evidence="3">
    <location>
        <begin position="113"/>
        <end position="133"/>
    </location>
</feature>
<dbReference type="PANTHER" id="PTHR42648">
    <property type="entry name" value="TRANSPOSASE, PUTATIVE-RELATED"/>
    <property type="match status" value="1"/>
</dbReference>
<feature type="region of interest" description="Disordered" evidence="3">
    <location>
        <begin position="106"/>
        <end position="136"/>
    </location>
</feature>
<dbReference type="GO" id="GO:0016787">
    <property type="term" value="F:hydrolase activity"/>
    <property type="evidence" value="ECO:0007669"/>
    <property type="project" value="UniProtKB-KW"/>
</dbReference>
<evidence type="ECO:0000256" key="1">
    <source>
        <dbReference type="ARBA" id="ARBA00022723"/>
    </source>
</evidence>
<proteinExistence type="predicted"/>
<evidence type="ECO:0000259" key="4">
    <source>
        <dbReference type="Pfam" id="PF07727"/>
    </source>
</evidence>
<feature type="domain" description="Reverse transcriptase Ty1/copia-type" evidence="4">
    <location>
        <begin position="196"/>
        <end position="320"/>
    </location>
</feature>
<dbReference type="GO" id="GO:0003676">
    <property type="term" value="F:nucleic acid binding"/>
    <property type="evidence" value="ECO:0007669"/>
    <property type="project" value="InterPro"/>
</dbReference>
<dbReference type="Pfam" id="PF07727">
    <property type="entry name" value="RVT_2"/>
    <property type="match status" value="1"/>
</dbReference>
<sequence>MEMVHCMLKGKHVPHCFWAEAVACAVYVLNRCPTKGLKNMTPYEAWNGHPPNVKHFRIFGSITYAQVPKEVRKKLDDKSVKCVFIDESSTSETIVRLEVEEDAAPSLPVSDEPFPSHSVPSSPSQTSSPASQPVRQTKLPARLQDYVIYKDTDPVDEDIINFYLFTDCDPQTYEEATKDDGWVEAMNKEIASIEKNDTWTLTTLPLGKKSIGVKWVYKTKYQSNDEIDKLKARLVVKGYRQKPGIDYFEVFALVSRIDTVRMILSLSAQMKWTTYQMDIQSVFLNGFLDEEVYVDQPDGYVQTGKEHMVYKLKKTLYGLK</sequence>
<dbReference type="AlphaFoldDB" id="A0AAV7FAW5"/>
<dbReference type="PANTHER" id="PTHR42648:SF18">
    <property type="entry name" value="RETROTRANSPOSON, UNCLASSIFIED-LIKE PROTEIN"/>
    <property type="match status" value="1"/>
</dbReference>
<dbReference type="Gene3D" id="3.30.420.10">
    <property type="entry name" value="Ribonuclease H-like superfamily/Ribonuclease H"/>
    <property type="match status" value="1"/>
</dbReference>
<evidence type="ECO:0000256" key="3">
    <source>
        <dbReference type="SAM" id="MobiDB-lite"/>
    </source>
</evidence>
<dbReference type="InterPro" id="IPR012337">
    <property type="entry name" value="RNaseH-like_sf"/>
</dbReference>
<dbReference type="InterPro" id="IPR013103">
    <property type="entry name" value="RVT_2"/>
</dbReference>
<reference evidence="5 6" key="1">
    <citation type="submission" date="2021-07" db="EMBL/GenBank/DDBJ databases">
        <title>The Aristolochia fimbriata genome: insights into angiosperm evolution, floral development and chemical biosynthesis.</title>
        <authorList>
            <person name="Jiao Y."/>
        </authorList>
    </citation>
    <scope>NUCLEOTIDE SEQUENCE [LARGE SCALE GENOMIC DNA]</scope>
    <source>
        <strain evidence="5">IBCAS-2021</strain>
        <tissue evidence="5">Leaf</tissue>
    </source>
</reference>
<evidence type="ECO:0000256" key="2">
    <source>
        <dbReference type="ARBA" id="ARBA00022801"/>
    </source>
</evidence>
<dbReference type="Proteomes" id="UP000825729">
    <property type="component" value="Unassembled WGS sequence"/>
</dbReference>
<dbReference type="InterPro" id="IPR039537">
    <property type="entry name" value="Retrotran_Ty1/copia-like"/>
</dbReference>
<dbReference type="InterPro" id="IPR036397">
    <property type="entry name" value="RNaseH_sf"/>
</dbReference>
<gene>
    <name evidence="5" type="ORF">H6P81_002637</name>
</gene>
<keyword evidence="6" id="KW-1185">Reference proteome</keyword>
<keyword evidence="1" id="KW-0479">Metal-binding</keyword>
<evidence type="ECO:0000313" key="5">
    <source>
        <dbReference type="EMBL" id="KAG9458129.1"/>
    </source>
</evidence>
<dbReference type="GO" id="GO:0046872">
    <property type="term" value="F:metal ion binding"/>
    <property type="evidence" value="ECO:0007669"/>
    <property type="project" value="UniProtKB-KW"/>
</dbReference>
<accession>A0AAV7FAW5</accession>
<dbReference type="EMBL" id="JAINDJ010000002">
    <property type="protein sequence ID" value="KAG9458129.1"/>
    <property type="molecule type" value="Genomic_DNA"/>
</dbReference>
<name>A0AAV7FAW5_ARIFI</name>
<dbReference type="SUPFAM" id="SSF53098">
    <property type="entry name" value="Ribonuclease H-like"/>
    <property type="match status" value="1"/>
</dbReference>